<dbReference type="AlphaFoldDB" id="A0A414HV00"/>
<evidence type="ECO:0000313" key="1">
    <source>
        <dbReference type="EMBL" id="RHD91615.1"/>
    </source>
</evidence>
<dbReference type="Proteomes" id="UP000284785">
    <property type="component" value="Unassembled WGS sequence"/>
</dbReference>
<name>A0A414HV00_BACT4</name>
<protein>
    <submittedName>
        <fullName evidence="1">Uncharacterized protein</fullName>
    </submittedName>
</protein>
<reference evidence="1 2" key="1">
    <citation type="submission" date="2018-08" db="EMBL/GenBank/DDBJ databases">
        <title>A genome reference for cultivated species of the human gut microbiota.</title>
        <authorList>
            <person name="Zou Y."/>
            <person name="Xue W."/>
            <person name="Luo G."/>
        </authorList>
    </citation>
    <scope>NUCLEOTIDE SEQUENCE [LARGE SCALE GENOMIC DNA]</scope>
    <source>
        <strain evidence="1 2">AM30-26</strain>
    </source>
</reference>
<accession>A0A414HV00</accession>
<dbReference type="RefSeq" id="WP_118214319.1">
    <property type="nucleotide sequence ID" value="NZ_JBLHAK010000001.1"/>
</dbReference>
<dbReference type="EMBL" id="QSJP01000001">
    <property type="protein sequence ID" value="RHD91615.1"/>
    <property type="molecule type" value="Genomic_DNA"/>
</dbReference>
<comment type="caution">
    <text evidence="1">The sequence shown here is derived from an EMBL/GenBank/DDBJ whole genome shotgun (WGS) entry which is preliminary data.</text>
</comment>
<sequence>MVTLSPVGLAAAPVANQLAVLATFKERLCRPFCIDSSLQPQVTVNYTAGTPVLNGTTVFVPVTAVVTVVTPGCGCRAATQLFTEHFVVAFQGQTAVPTSVTITSVGRRQGGSDVQCGRAHTYTLNDSLTIVIA</sequence>
<proteinExistence type="predicted"/>
<gene>
    <name evidence="1" type="ORF">DW780_01020</name>
</gene>
<organism evidence="1 2">
    <name type="scientific">Bacteroides thetaiotaomicron</name>
    <dbReference type="NCBI Taxonomy" id="818"/>
    <lineage>
        <taxon>Bacteria</taxon>
        <taxon>Pseudomonadati</taxon>
        <taxon>Bacteroidota</taxon>
        <taxon>Bacteroidia</taxon>
        <taxon>Bacteroidales</taxon>
        <taxon>Bacteroidaceae</taxon>
        <taxon>Bacteroides</taxon>
    </lineage>
</organism>
<evidence type="ECO:0000313" key="2">
    <source>
        <dbReference type="Proteomes" id="UP000284785"/>
    </source>
</evidence>